<sequence>MSCEELFASVAKDPKKAEKIDAQSPDCACEAHSVSPHSPGPVMDDETLWRLILSPVHYDVATGKVTEAAFGDASNKGMSVQRLVITGSEGDIRQLGHARAAAKPGRTFECAVGATAAGIRALRGPEDGGRFCIYDTADAADPGHADVCQTRQGSRHTRAQLRRELQKQFSLLIHPA</sequence>
<dbReference type="EMBL" id="SNVV01000031">
    <property type="protein sequence ID" value="TDN45061.1"/>
    <property type="molecule type" value="Genomic_DNA"/>
</dbReference>
<comment type="caution">
    <text evidence="1">The sequence shown here is derived from an EMBL/GenBank/DDBJ whole genome shotgun (WGS) entry which is preliminary data.</text>
</comment>
<protein>
    <submittedName>
        <fullName evidence="1">Uncharacterized protein</fullName>
    </submittedName>
</protein>
<gene>
    <name evidence="1" type="ORF">C7389_13131</name>
</gene>
<organism evidence="1 2">
    <name type="scientific">Azoarcus indigens</name>
    <dbReference type="NCBI Taxonomy" id="29545"/>
    <lineage>
        <taxon>Bacteria</taxon>
        <taxon>Pseudomonadati</taxon>
        <taxon>Pseudomonadota</taxon>
        <taxon>Betaproteobacteria</taxon>
        <taxon>Rhodocyclales</taxon>
        <taxon>Zoogloeaceae</taxon>
        <taxon>Azoarcus</taxon>
    </lineage>
</organism>
<evidence type="ECO:0000313" key="2">
    <source>
        <dbReference type="Proteomes" id="UP000295129"/>
    </source>
</evidence>
<accession>A0A4R6DJV3</accession>
<evidence type="ECO:0000313" key="1">
    <source>
        <dbReference type="EMBL" id="TDN45061.1"/>
    </source>
</evidence>
<reference evidence="1 2" key="1">
    <citation type="submission" date="2019-03" db="EMBL/GenBank/DDBJ databases">
        <title>Genomic Encyclopedia of Type Strains, Phase IV (KMG-IV): sequencing the most valuable type-strain genomes for metagenomic binning, comparative biology and taxonomic classification.</title>
        <authorList>
            <person name="Goeker M."/>
        </authorList>
    </citation>
    <scope>NUCLEOTIDE SEQUENCE [LARGE SCALE GENOMIC DNA]</scope>
    <source>
        <strain evidence="1 2">DSM 12121</strain>
    </source>
</reference>
<dbReference type="Proteomes" id="UP000295129">
    <property type="component" value="Unassembled WGS sequence"/>
</dbReference>
<proteinExistence type="predicted"/>
<name>A0A4R6DJV3_9RHOO</name>
<dbReference type="RefSeq" id="WP_133594949.1">
    <property type="nucleotide sequence ID" value="NZ_SNVV01000031.1"/>
</dbReference>
<dbReference type="OrthoDB" id="9182125at2"/>
<keyword evidence="2" id="KW-1185">Reference proteome</keyword>
<dbReference type="AlphaFoldDB" id="A0A4R6DJV3"/>